<proteinExistence type="predicted"/>
<name>A0ABD6CWA0_9EURY</name>
<evidence type="ECO:0000256" key="1">
    <source>
        <dbReference type="SAM" id="MobiDB-lite"/>
    </source>
</evidence>
<keyword evidence="3" id="KW-1185">Reference proteome</keyword>
<gene>
    <name evidence="2" type="ORF">ACFSBJ_05110</name>
</gene>
<dbReference type="RefSeq" id="WP_256406902.1">
    <property type="nucleotide sequence ID" value="NZ_CP187151.1"/>
</dbReference>
<sequence length="118" mass="12968">MTTNTNSTSNPEVPIPEAVEAQFDQTSEHWRSKVEWEAKRRELETVTDEEREHGEQLLAMIAQGLAGQLDDPDAFLDALEAVEALGQQRAETIASHLDDAPDDPCDPIAGPTELSRDG</sequence>
<accession>A0ABD6CWA0</accession>
<dbReference type="EMBL" id="JBHUDL010000006">
    <property type="protein sequence ID" value="MFD1633114.1"/>
    <property type="molecule type" value="Genomic_DNA"/>
</dbReference>
<reference evidence="2 3" key="1">
    <citation type="journal article" date="2019" name="Int. J. Syst. Evol. Microbiol.">
        <title>The Global Catalogue of Microorganisms (GCM) 10K type strain sequencing project: providing services to taxonomists for standard genome sequencing and annotation.</title>
        <authorList>
            <consortium name="The Broad Institute Genomics Platform"/>
            <consortium name="The Broad Institute Genome Sequencing Center for Infectious Disease"/>
            <person name="Wu L."/>
            <person name="Ma J."/>
        </authorList>
    </citation>
    <scope>NUCLEOTIDE SEQUENCE [LARGE SCALE GENOMIC DNA]</scope>
    <source>
        <strain evidence="2 3">CGMCC 1.10594</strain>
    </source>
</reference>
<protein>
    <submittedName>
        <fullName evidence="2">Uncharacterized protein</fullName>
    </submittedName>
</protein>
<feature type="region of interest" description="Disordered" evidence="1">
    <location>
        <begin position="90"/>
        <end position="118"/>
    </location>
</feature>
<evidence type="ECO:0000313" key="2">
    <source>
        <dbReference type="EMBL" id="MFD1633114.1"/>
    </source>
</evidence>
<dbReference type="AlphaFoldDB" id="A0ABD6CWA0"/>
<evidence type="ECO:0000313" key="3">
    <source>
        <dbReference type="Proteomes" id="UP001597075"/>
    </source>
</evidence>
<dbReference type="Proteomes" id="UP001597075">
    <property type="component" value="Unassembled WGS sequence"/>
</dbReference>
<organism evidence="2 3">
    <name type="scientific">Haloplanus ruber</name>
    <dbReference type="NCBI Taxonomy" id="869892"/>
    <lineage>
        <taxon>Archaea</taxon>
        <taxon>Methanobacteriati</taxon>
        <taxon>Methanobacteriota</taxon>
        <taxon>Stenosarchaea group</taxon>
        <taxon>Halobacteria</taxon>
        <taxon>Halobacteriales</taxon>
        <taxon>Haloferacaceae</taxon>
        <taxon>Haloplanus</taxon>
    </lineage>
</organism>
<comment type="caution">
    <text evidence="2">The sequence shown here is derived from an EMBL/GenBank/DDBJ whole genome shotgun (WGS) entry which is preliminary data.</text>
</comment>